<dbReference type="EMBL" id="JAIW01000010">
    <property type="protein sequence ID" value="KLE11430.1"/>
    <property type="molecule type" value="Genomic_DNA"/>
</dbReference>
<comment type="caution">
    <text evidence="1">The sequence shown here is derived from an EMBL/GenBank/DDBJ whole genome shotgun (WGS) entry which is preliminary data.</text>
</comment>
<dbReference type="PATRIC" id="fig|1447263.3.peg.335"/>
<reference evidence="1 2" key="1">
    <citation type="submission" date="2014-01" db="EMBL/GenBank/DDBJ databases">
        <title>Development of a Comparative Genomic Fingerprinting Assay for High Resolution Genotyping of Arcobacter butzleri.</title>
        <authorList>
            <person name="Webb A.L."/>
            <person name="Inglis G.D."/>
            <person name="Kruczkiewicz P."/>
            <person name="Selinger L.B."/>
            <person name="Taboada E.N."/>
        </authorList>
    </citation>
    <scope>NUCLEOTIDE SEQUENCE [LARGE SCALE GENOMIC DNA]</scope>
    <source>
        <strain evidence="1 2">L355</strain>
    </source>
</reference>
<gene>
    <name evidence="1" type="ORF">AF80_01755</name>
</gene>
<evidence type="ECO:0000313" key="2">
    <source>
        <dbReference type="Proteomes" id="UP000035154"/>
    </source>
</evidence>
<dbReference type="RefSeq" id="WP_046997793.1">
    <property type="nucleotide sequence ID" value="NZ_JAIW01000010.1"/>
</dbReference>
<organism evidence="1 2">
    <name type="scientific">Aliarcobacter butzleri L355</name>
    <dbReference type="NCBI Taxonomy" id="1447263"/>
    <lineage>
        <taxon>Bacteria</taxon>
        <taxon>Pseudomonadati</taxon>
        <taxon>Campylobacterota</taxon>
        <taxon>Epsilonproteobacteria</taxon>
        <taxon>Campylobacterales</taxon>
        <taxon>Arcobacteraceae</taxon>
        <taxon>Aliarcobacter</taxon>
    </lineage>
</organism>
<proteinExistence type="predicted"/>
<sequence length="324" mass="38466">MELNLIKNYNKIKHQEILGSNKLHINYMYTKKWDSEEHIPYVLKTHLLDSYYCLPERPDMAFTFLWKCINNIYSTYQRKNSTEDTRNSISETALLEFISKGVFLKLNDKLVYSDKEYTLKDIIKLYINDIPQKVLNFVSNYILKSYVIEQKLTDKRYISSSYKTFRTRFPIIHEALLKTYGNSFLDICNPKIVDYEVVFDIEKENFQKSKNIKRSLSESLKKLLLGNEIKLKDNNNTNYNVKIDNEEELIKFIIFNILYAVRNNTLHGKIASRLNSKTANGKSFRASKYIYLLGYMFLSIMLYVSNELELKDLSFNFKNIKYLK</sequence>
<dbReference type="Proteomes" id="UP000035154">
    <property type="component" value="Unassembled WGS sequence"/>
</dbReference>
<dbReference type="AlphaFoldDB" id="A0A0G9L0B4"/>
<name>A0A0G9L0B4_9BACT</name>
<accession>A0A0G9L0B4</accession>
<protein>
    <submittedName>
        <fullName evidence="1">Uncharacterized protein</fullName>
    </submittedName>
</protein>
<evidence type="ECO:0000313" key="1">
    <source>
        <dbReference type="EMBL" id="KLE11430.1"/>
    </source>
</evidence>